<organism evidence="2 3">
    <name type="scientific">Nocardioides hankookensis</name>
    <dbReference type="NCBI Taxonomy" id="443157"/>
    <lineage>
        <taxon>Bacteria</taxon>
        <taxon>Bacillati</taxon>
        <taxon>Actinomycetota</taxon>
        <taxon>Actinomycetes</taxon>
        <taxon>Propionibacteriales</taxon>
        <taxon>Nocardioidaceae</taxon>
        <taxon>Nocardioides</taxon>
    </lineage>
</organism>
<gene>
    <name evidence="2" type="ORF">ACFPYL_13600</name>
</gene>
<sequence>MRRTSTALALTVALLAATLSPIAPSQADVGVSQQAKLVGDMPVAGRYSIAYNDYGPDRGSHCGPKTGVCEVYGRPVARGKLQTKLSVYKIKDGIKKYDYYLLDVDMVTADRYGTWRMGGVGISVTSIGPKVVDHIDTKSLSASKGSCDEVKIGFQTPWPVISASTDLGTVTWCDDEASLKSLSAGNWVLTGIGSTRHLAVDRAVKVLAGKKPRFRIDLSVPKDTCTRVEDKKCRAFDNGAASATYRVGSSG</sequence>
<comment type="caution">
    <text evidence="2">The sequence shown here is derived from an EMBL/GenBank/DDBJ whole genome shotgun (WGS) entry which is preliminary data.</text>
</comment>
<accession>A0ABW1LJJ7</accession>
<feature type="chain" id="PRO_5046950595" evidence="1">
    <location>
        <begin position="28"/>
        <end position="251"/>
    </location>
</feature>
<keyword evidence="3" id="KW-1185">Reference proteome</keyword>
<dbReference type="Proteomes" id="UP001596135">
    <property type="component" value="Unassembled WGS sequence"/>
</dbReference>
<protein>
    <submittedName>
        <fullName evidence="2">Uncharacterized protein</fullName>
    </submittedName>
</protein>
<evidence type="ECO:0000313" key="3">
    <source>
        <dbReference type="Proteomes" id="UP001596135"/>
    </source>
</evidence>
<dbReference type="RefSeq" id="WP_379154923.1">
    <property type="nucleotide sequence ID" value="NZ_JBHSRJ010000004.1"/>
</dbReference>
<reference evidence="3" key="1">
    <citation type="journal article" date="2019" name="Int. J. Syst. Evol. Microbiol.">
        <title>The Global Catalogue of Microorganisms (GCM) 10K type strain sequencing project: providing services to taxonomists for standard genome sequencing and annotation.</title>
        <authorList>
            <consortium name="The Broad Institute Genomics Platform"/>
            <consortium name="The Broad Institute Genome Sequencing Center for Infectious Disease"/>
            <person name="Wu L."/>
            <person name="Ma J."/>
        </authorList>
    </citation>
    <scope>NUCLEOTIDE SEQUENCE [LARGE SCALE GENOMIC DNA]</scope>
    <source>
        <strain evidence="3">CCUG 54522</strain>
    </source>
</reference>
<evidence type="ECO:0000256" key="1">
    <source>
        <dbReference type="SAM" id="SignalP"/>
    </source>
</evidence>
<proteinExistence type="predicted"/>
<name>A0ABW1LJJ7_9ACTN</name>
<keyword evidence="1" id="KW-0732">Signal</keyword>
<feature type="signal peptide" evidence="1">
    <location>
        <begin position="1"/>
        <end position="27"/>
    </location>
</feature>
<evidence type="ECO:0000313" key="2">
    <source>
        <dbReference type="EMBL" id="MFC6044125.1"/>
    </source>
</evidence>
<dbReference type="EMBL" id="JBHSRJ010000004">
    <property type="protein sequence ID" value="MFC6044125.1"/>
    <property type="molecule type" value="Genomic_DNA"/>
</dbReference>